<sequence length="132" mass="15300">MKIQVTEYLVIDLQHEHWECKCCGHKLISAHENYKKGTLIHARDPREVHRPLIDDKSFDYTFAPDPELCVIYEFYCPGCGTMIETEYQVPGHMPVHDIELDIDALKAQWAKRGPQVLDRGSDADFPSDRPQF</sequence>
<dbReference type="EMBL" id="FXTO01000023">
    <property type="protein sequence ID" value="SMO90650.1"/>
    <property type="molecule type" value="Genomic_DNA"/>
</dbReference>
<name>A0A521F554_9RHOB</name>
<dbReference type="Pfam" id="PF08882">
    <property type="entry name" value="Acetone_carb_G"/>
    <property type="match status" value="1"/>
</dbReference>
<dbReference type="Proteomes" id="UP000316030">
    <property type="component" value="Unassembled WGS sequence"/>
</dbReference>
<protein>
    <submittedName>
        <fullName evidence="2">Acetone carboxylase gamma subunit</fullName>
    </submittedName>
</protein>
<accession>A0A521F554</accession>
<evidence type="ECO:0000313" key="2">
    <source>
        <dbReference type="EMBL" id="SMO90650.1"/>
    </source>
</evidence>
<dbReference type="OrthoDB" id="8688459at2"/>
<evidence type="ECO:0000313" key="3">
    <source>
        <dbReference type="Proteomes" id="UP000316030"/>
    </source>
</evidence>
<organism evidence="2 3">
    <name type="scientific">Thalassovita litoralis</name>
    <dbReference type="NCBI Taxonomy" id="1010611"/>
    <lineage>
        <taxon>Bacteria</taxon>
        <taxon>Pseudomonadati</taxon>
        <taxon>Pseudomonadota</taxon>
        <taxon>Alphaproteobacteria</taxon>
        <taxon>Rhodobacterales</taxon>
        <taxon>Roseobacteraceae</taxon>
        <taxon>Thalassovita</taxon>
    </lineage>
</organism>
<dbReference type="AlphaFoldDB" id="A0A521F554"/>
<dbReference type="InterPro" id="IPR013087">
    <property type="entry name" value="Znf_C2H2_type"/>
</dbReference>
<dbReference type="RefSeq" id="WP_142494258.1">
    <property type="nucleotide sequence ID" value="NZ_FXTO01000023.1"/>
</dbReference>
<reference evidence="2 3" key="1">
    <citation type="submission" date="2017-05" db="EMBL/GenBank/DDBJ databases">
        <authorList>
            <person name="Varghese N."/>
            <person name="Submissions S."/>
        </authorList>
    </citation>
    <scope>NUCLEOTIDE SEQUENCE [LARGE SCALE GENOMIC DNA]</scope>
    <source>
        <strain evidence="2 3">DSM 29506</strain>
    </source>
</reference>
<dbReference type="PROSITE" id="PS00028">
    <property type="entry name" value="ZINC_FINGER_C2H2_1"/>
    <property type="match status" value="1"/>
</dbReference>
<gene>
    <name evidence="2" type="ORF">SAMN06265173_12331</name>
</gene>
<proteinExistence type="predicted"/>
<evidence type="ECO:0000259" key="1">
    <source>
        <dbReference type="PROSITE" id="PS00028"/>
    </source>
</evidence>
<dbReference type="InterPro" id="IPR016750">
    <property type="entry name" value="Aceto_COase_bsu/gsu"/>
</dbReference>
<keyword evidence="3" id="KW-1185">Reference proteome</keyword>
<feature type="domain" description="C2H2-type" evidence="1">
    <location>
        <begin position="76"/>
        <end position="96"/>
    </location>
</feature>